<protein>
    <recommendedName>
        <fullName evidence="3">Helix-hairpin-helix domain-containing protein</fullName>
    </recommendedName>
</protein>
<dbReference type="InterPro" id="IPR010994">
    <property type="entry name" value="RuvA_2-like"/>
</dbReference>
<gene>
    <name evidence="1" type="ORF">DRP44_02705</name>
</gene>
<organism evidence="1 2">
    <name type="scientific">candidate division TA06 bacterium</name>
    <dbReference type="NCBI Taxonomy" id="2250710"/>
    <lineage>
        <taxon>Bacteria</taxon>
        <taxon>Bacteria division TA06</taxon>
    </lineage>
</organism>
<evidence type="ECO:0000313" key="1">
    <source>
        <dbReference type="EMBL" id="RKX67200.1"/>
    </source>
</evidence>
<dbReference type="Proteomes" id="UP000282321">
    <property type="component" value="Unassembled WGS sequence"/>
</dbReference>
<proteinExistence type="predicted"/>
<dbReference type="SUPFAM" id="SSF47781">
    <property type="entry name" value="RuvA domain 2-like"/>
    <property type="match status" value="1"/>
</dbReference>
<evidence type="ECO:0008006" key="3">
    <source>
        <dbReference type="Google" id="ProtNLM"/>
    </source>
</evidence>
<comment type="caution">
    <text evidence="1">The sequence shown here is derived from an EMBL/GenBank/DDBJ whole genome shotgun (WGS) entry which is preliminary data.</text>
</comment>
<sequence>MIKFSMGKLRIQKRYLLFFIILVCNEVNGFTVVDTTLLNYYEDFKGDINSSDYEELLSIPYIDSIKARTIIRARKKWGKIIDRRMLTYILGRENADLIDPYIIYDRAKIGLYPKACISTNDDKIDFDFNLFYERNDFKSFLFYDLNDRALKFYSSIKRNGFEFIIGNYTTSVSFLRAKKNPLRIYRYRSEKRSGVAIIKQTNDFSFLLSGKYRKISINDTLFSHLKTEVLCSYKLGHATITAGCYDSLLLRKGRGNNNFIYDFVISGRFNNIYNYARSKIKKDEIETSYRNYYSYKNTEFYNNVRFHFIGMEKQSAELRLNGEFGKDNWVFDYYIKNEYSDDSIHFYYKWRLRKTNIYKNVKFTFGLYPVLRSDYKPSNAIYPNLLMEIDIAEMKTGIFLNIMTSSDSSNGMKGELFCGFVDYVILPNFRITLSSIIFNVDEGYNFENIAYKYIRTGNLYGRGALFKGKLSLRTNVADCDLILYIKKNTAIEEKAELTVSHMF</sequence>
<dbReference type="EMBL" id="QNBC01000024">
    <property type="protein sequence ID" value="RKX67200.1"/>
    <property type="molecule type" value="Genomic_DNA"/>
</dbReference>
<accession>A0A660S9Q4</accession>
<evidence type="ECO:0000313" key="2">
    <source>
        <dbReference type="Proteomes" id="UP000282321"/>
    </source>
</evidence>
<dbReference type="AlphaFoldDB" id="A0A660S9Q4"/>
<reference evidence="1 2" key="1">
    <citation type="submission" date="2018-06" db="EMBL/GenBank/DDBJ databases">
        <title>Extensive metabolic versatility and redundancy in microbially diverse, dynamic hydrothermal sediments.</title>
        <authorList>
            <person name="Dombrowski N."/>
            <person name="Teske A."/>
            <person name="Baker B.J."/>
        </authorList>
    </citation>
    <scope>NUCLEOTIDE SEQUENCE [LARGE SCALE GENOMIC DNA]</scope>
    <source>
        <strain evidence="1">B35_G9</strain>
    </source>
</reference>
<name>A0A660S9Q4_UNCT6</name>